<keyword evidence="2 12" id="KW-0515">Mutator protein</keyword>
<dbReference type="SUPFAM" id="SSF56672">
    <property type="entry name" value="DNA/RNA polymerases"/>
    <property type="match status" value="1"/>
</dbReference>
<dbReference type="SUPFAM" id="SSF100879">
    <property type="entry name" value="Lesion bypass DNA polymerase (Y-family), little finger domain"/>
    <property type="match status" value="1"/>
</dbReference>
<comment type="function">
    <text evidence="12">Poorly processive, error-prone DNA polymerase involved in untargeted mutagenesis. Copies undamaged DNA at stalled replication forks, which arise in vivo from mismatched or misaligned primer ends. These misaligned primers can be extended by PolIV. Exhibits no 3'-5' exonuclease (proofreading) activity. May be involved in translesional synthesis, in conjunction with the beta clamp from PolIII.</text>
</comment>
<dbReference type="RefSeq" id="WP_089690365.1">
    <property type="nucleotide sequence ID" value="NZ_FNWQ01000001.1"/>
</dbReference>
<keyword evidence="12" id="KW-0963">Cytoplasm</keyword>
<keyword evidence="3 12" id="KW-0808">Transferase</keyword>
<dbReference type="GO" id="GO:0006281">
    <property type="term" value="P:DNA repair"/>
    <property type="evidence" value="ECO:0007669"/>
    <property type="project" value="UniProtKB-UniRule"/>
</dbReference>
<evidence type="ECO:0000256" key="11">
    <source>
        <dbReference type="ARBA" id="ARBA00049244"/>
    </source>
</evidence>
<dbReference type="FunFam" id="3.30.1490.100:FF:000004">
    <property type="entry name" value="DNA polymerase IV"/>
    <property type="match status" value="1"/>
</dbReference>
<dbReference type="STRING" id="680127.SAMN05421593_1214"/>
<dbReference type="InterPro" id="IPR043502">
    <property type="entry name" value="DNA/RNA_pol_sf"/>
</dbReference>
<dbReference type="Gene3D" id="1.10.150.20">
    <property type="entry name" value="5' to 3' exonuclease, C-terminal subdomain"/>
    <property type="match status" value="1"/>
</dbReference>
<dbReference type="GO" id="GO:0003887">
    <property type="term" value="F:DNA-directed DNA polymerase activity"/>
    <property type="evidence" value="ECO:0007669"/>
    <property type="project" value="UniProtKB-UniRule"/>
</dbReference>
<sequence length="382" mass="43394">MNRAIVHMDLDTFFVSCERRNNSQLQDIPLIIGGGDRGVVASCSYEARRFGVRSAIPIRMALKLCPDAKVIRGDHEMYSNLSHTVTEIIQSKVPIMEKASIDEFYLDLSGMDKFFGCYQWTKEIAATVTQETGLPISFALSTNKTVSKIGTGEAKPVGRLEIKEMEIKPFLNPLSIKKIPMVGDKTFQLLSRIGIRTIHTLSEMPILVLQQMIGVNGKELWKKANGIDENPVVPYSERKSISTERTFTNDTMDVIELKRIISGMAEQLAYQLRQEKWLTSTVVIKIRYANFDTETKQCKVSYTSADHTLSRVALELFNKVYTRRMRLRLVGLRFTGLVHGNHQMNLFEDTEEQMSLYQTMDYIKKRFGSDSVGRASGFDFGK</sequence>
<dbReference type="Pfam" id="PF00817">
    <property type="entry name" value="IMS"/>
    <property type="match status" value="1"/>
</dbReference>
<reference evidence="14 15" key="1">
    <citation type="submission" date="2016-10" db="EMBL/GenBank/DDBJ databases">
        <authorList>
            <person name="de Groot N.N."/>
        </authorList>
    </citation>
    <scope>NUCLEOTIDE SEQUENCE [LARGE SCALE GENOMIC DNA]</scope>
    <source>
        <strain evidence="14 15">DSM 23031</strain>
    </source>
</reference>
<dbReference type="PROSITE" id="PS50173">
    <property type="entry name" value="UMUC"/>
    <property type="match status" value="1"/>
</dbReference>
<dbReference type="InterPro" id="IPR043128">
    <property type="entry name" value="Rev_trsase/Diguanyl_cyclase"/>
</dbReference>
<evidence type="ECO:0000256" key="9">
    <source>
        <dbReference type="ARBA" id="ARBA00022932"/>
    </source>
</evidence>
<dbReference type="Gene3D" id="3.30.1490.100">
    <property type="entry name" value="DNA polymerase, Y-family, little finger domain"/>
    <property type="match status" value="1"/>
</dbReference>
<dbReference type="AlphaFoldDB" id="A0A1H6H3Q1"/>
<evidence type="ECO:0000256" key="1">
    <source>
        <dbReference type="ARBA" id="ARBA00010945"/>
    </source>
</evidence>
<dbReference type="EC" id="2.7.7.7" evidence="12"/>
<protein>
    <recommendedName>
        <fullName evidence="12">DNA polymerase IV</fullName>
        <shortName evidence="12">Pol IV</shortName>
        <ecNumber evidence="12">2.7.7.7</ecNumber>
    </recommendedName>
</protein>
<dbReference type="Gene3D" id="3.30.70.270">
    <property type="match status" value="1"/>
</dbReference>
<keyword evidence="7 12" id="KW-0227">DNA damage</keyword>
<feature type="binding site" evidence="12">
    <location>
        <position position="9"/>
    </location>
    <ligand>
        <name>Mg(2+)</name>
        <dbReference type="ChEBI" id="CHEBI:18420"/>
    </ligand>
</feature>
<dbReference type="EMBL" id="FNWQ01000001">
    <property type="protein sequence ID" value="SEH29902.1"/>
    <property type="molecule type" value="Genomic_DNA"/>
</dbReference>
<proteinExistence type="inferred from homology"/>
<keyword evidence="9 12" id="KW-0239">DNA-directed DNA polymerase</keyword>
<gene>
    <name evidence="12" type="primary">dinB</name>
    <name evidence="14" type="ORF">SAMN05421593_1214</name>
</gene>
<keyword evidence="12" id="KW-0238">DNA-binding</keyword>
<keyword evidence="5 12" id="KW-0235">DNA replication</keyword>
<dbReference type="InterPro" id="IPR022880">
    <property type="entry name" value="DNApol_IV"/>
</dbReference>
<comment type="catalytic activity">
    <reaction evidence="11 12">
        <text>DNA(n) + a 2'-deoxyribonucleoside 5'-triphosphate = DNA(n+1) + diphosphate</text>
        <dbReference type="Rhea" id="RHEA:22508"/>
        <dbReference type="Rhea" id="RHEA-COMP:17339"/>
        <dbReference type="Rhea" id="RHEA-COMP:17340"/>
        <dbReference type="ChEBI" id="CHEBI:33019"/>
        <dbReference type="ChEBI" id="CHEBI:61560"/>
        <dbReference type="ChEBI" id="CHEBI:173112"/>
        <dbReference type="EC" id="2.7.7.7"/>
    </reaction>
</comment>
<dbReference type="InterPro" id="IPR017961">
    <property type="entry name" value="DNA_pol_Y-fam_little_finger"/>
</dbReference>
<dbReference type="PANTHER" id="PTHR11076:SF33">
    <property type="entry name" value="DNA POLYMERASE KAPPA"/>
    <property type="match status" value="1"/>
</dbReference>
<dbReference type="GO" id="GO:0003684">
    <property type="term" value="F:damaged DNA binding"/>
    <property type="evidence" value="ECO:0007669"/>
    <property type="project" value="InterPro"/>
</dbReference>
<dbReference type="OrthoDB" id="9808813at2"/>
<feature type="domain" description="UmuC" evidence="13">
    <location>
        <begin position="5"/>
        <end position="183"/>
    </location>
</feature>
<comment type="cofactor">
    <cofactor evidence="12">
        <name>Mg(2+)</name>
        <dbReference type="ChEBI" id="CHEBI:18420"/>
    </cofactor>
    <text evidence="12">Binds 2 magnesium ions per subunit.</text>
</comment>
<evidence type="ECO:0000256" key="2">
    <source>
        <dbReference type="ARBA" id="ARBA00022457"/>
    </source>
</evidence>
<dbReference type="CDD" id="cd03586">
    <property type="entry name" value="PolY_Pol_IV_kappa"/>
    <property type="match status" value="1"/>
</dbReference>
<evidence type="ECO:0000259" key="13">
    <source>
        <dbReference type="PROSITE" id="PS50173"/>
    </source>
</evidence>
<comment type="subunit">
    <text evidence="12">Monomer.</text>
</comment>
<evidence type="ECO:0000256" key="10">
    <source>
        <dbReference type="ARBA" id="ARBA00023204"/>
    </source>
</evidence>
<dbReference type="InterPro" id="IPR036775">
    <property type="entry name" value="DNA_pol_Y-fam_lit_finger_sf"/>
</dbReference>
<evidence type="ECO:0000256" key="4">
    <source>
        <dbReference type="ARBA" id="ARBA00022695"/>
    </source>
</evidence>
<keyword evidence="4 12" id="KW-0548">Nucleotidyltransferase</keyword>
<dbReference type="Gene3D" id="3.40.1170.60">
    <property type="match status" value="1"/>
</dbReference>
<feature type="binding site" evidence="12">
    <location>
        <position position="102"/>
    </location>
    <ligand>
        <name>Mg(2+)</name>
        <dbReference type="ChEBI" id="CHEBI:18420"/>
    </ligand>
</feature>
<keyword evidence="8 12" id="KW-0460">Magnesium</keyword>
<evidence type="ECO:0000313" key="14">
    <source>
        <dbReference type="EMBL" id="SEH29902.1"/>
    </source>
</evidence>
<dbReference type="InterPro" id="IPR050116">
    <property type="entry name" value="DNA_polymerase-Y"/>
</dbReference>
<dbReference type="GO" id="GO:0000287">
    <property type="term" value="F:magnesium ion binding"/>
    <property type="evidence" value="ECO:0007669"/>
    <property type="project" value="UniProtKB-UniRule"/>
</dbReference>
<name>A0A1H6H3Q1_CHRCI</name>
<evidence type="ECO:0000256" key="5">
    <source>
        <dbReference type="ARBA" id="ARBA00022705"/>
    </source>
</evidence>
<evidence type="ECO:0000256" key="6">
    <source>
        <dbReference type="ARBA" id="ARBA00022723"/>
    </source>
</evidence>
<evidence type="ECO:0000313" key="15">
    <source>
        <dbReference type="Proteomes" id="UP000198561"/>
    </source>
</evidence>
<dbReference type="InterPro" id="IPR001126">
    <property type="entry name" value="UmuC"/>
</dbReference>
<dbReference type="GO" id="GO:0009432">
    <property type="term" value="P:SOS response"/>
    <property type="evidence" value="ECO:0007669"/>
    <property type="project" value="TreeGrafter"/>
</dbReference>
<keyword evidence="10 12" id="KW-0234">DNA repair</keyword>
<evidence type="ECO:0000256" key="8">
    <source>
        <dbReference type="ARBA" id="ARBA00022842"/>
    </source>
</evidence>
<dbReference type="GO" id="GO:0042276">
    <property type="term" value="P:error-prone translesion synthesis"/>
    <property type="evidence" value="ECO:0007669"/>
    <property type="project" value="TreeGrafter"/>
</dbReference>
<keyword evidence="6 12" id="KW-0479">Metal-binding</keyword>
<dbReference type="NCBIfam" id="NF002677">
    <property type="entry name" value="PRK02406.1"/>
    <property type="match status" value="1"/>
</dbReference>
<feature type="site" description="Substrate discrimination" evidence="12">
    <location>
        <position position="14"/>
    </location>
</feature>
<evidence type="ECO:0000256" key="3">
    <source>
        <dbReference type="ARBA" id="ARBA00022679"/>
    </source>
</evidence>
<dbReference type="HAMAP" id="MF_01113">
    <property type="entry name" value="DNApol_IV"/>
    <property type="match status" value="1"/>
</dbReference>
<organism evidence="14 15">
    <name type="scientific">Chryseobacterium culicis</name>
    <dbReference type="NCBI Taxonomy" id="680127"/>
    <lineage>
        <taxon>Bacteria</taxon>
        <taxon>Pseudomonadati</taxon>
        <taxon>Bacteroidota</taxon>
        <taxon>Flavobacteriia</taxon>
        <taxon>Flavobacteriales</taxon>
        <taxon>Weeksellaceae</taxon>
        <taxon>Chryseobacterium group</taxon>
        <taxon>Chryseobacterium</taxon>
    </lineage>
</organism>
<dbReference type="PANTHER" id="PTHR11076">
    <property type="entry name" value="DNA REPAIR POLYMERASE UMUC / TRANSFERASE FAMILY MEMBER"/>
    <property type="match status" value="1"/>
</dbReference>
<comment type="subcellular location">
    <subcellularLocation>
        <location evidence="12">Cytoplasm</location>
    </subcellularLocation>
</comment>
<feature type="active site" evidence="12">
    <location>
        <position position="103"/>
    </location>
</feature>
<evidence type="ECO:0000256" key="7">
    <source>
        <dbReference type="ARBA" id="ARBA00022763"/>
    </source>
</evidence>
<dbReference type="Pfam" id="PF11799">
    <property type="entry name" value="IMS_C"/>
    <property type="match status" value="1"/>
</dbReference>
<dbReference type="GO" id="GO:0005829">
    <property type="term" value="C:cytosol"/>
    <property type="evidence" value="ECO:0007669"/>
    <property type="project" value="TreeGrafter"/>
</dbReference>
<evidence type="ECO:0000256" key="12">
    <source>
        <dbReference type="HAMAP-Rule" id="MF_01113"/>
    </source>
</evidence>
<dbReference type="GO" id="GO:0006261">
    <property type="term" value="P:DNA-templated DNA replication"/>
    <property type="evidence" value="ECO:0007669"/>
    <property type="project" value="UniProtKB-UniRule"/>
</dbReference>
<accession>A0A1H6H3Q1</accession>
<dbReference type="Proteomes" id="UP000198561">
    <property type="component" value="Unassembled WGS sequence"/>
</dbReference>
<comment type="similarity">
    <text evidence="1 12">Belongs to the DNA polymerase type-Y family.</text>
</comment>